<evidence type="ECO:0000313" key="1">
    <source>
        <dbReference type="EMBL" id="CAL4075776.1"/>
    </source>
</evidence>
<dbReference type="EMBL" id="CAXKWB010004908">
    <property type="protein sequence ID" value="CAL4075776.1"/>
    <property type="molecule type" value="Genomic_DNA"/>
</dbReference>
<dbReference type="AlphaFoldDB" id="A0AAV2Q992"/>
<accession>A0AAV2Q992</accession>
<organism evidence="1 2">
    <name type="scientific">Meganyctiphanes norvegica</name>
    <name type="common">Northern krill</name>
    <name type="synonym">Thysanopoda norvegica</name>
    <dbReference type="NCBI Taxonomy" id="48144"/>
    <lineage>
        <taxon>Eukaryota</taxon>
        <taxon>Metazoa</taxon>
        <taxon>Ecdysozoa</taxon>
        <taxon>Arthropoda</taxon>
        <taxon>Crustacea</taxon>
        <taxon>Multicrustacea</taxon>
        <taxon>Malacostraca</taxon>
        <taxon>Eumalacostraca</taxon>
        <taxon>Eucarida</taxon>
        <taxon>Euphausiacea</taxon>
        <taxon>Euphausiidae</taxon>
        <taxon>Meganyctiphanes</taxon>
    </lineage>
</organism>
<comment type="caution">
    <text evidence="1">The sequence shown here is derived from an EMBL/GenBank/DDBJ whole genome shotgun (WGS) entry which is preliminary data.</text>
</comment>
<gene>
    <name evidence="1" type="ORF">MNOR_LOCUS9927</name>
</gene>
<name>A0AAV2Q992_MEGNR</name>
<sequence length="118" mass="13416">MNFSVKKMDSGVPNGRVCKTSFLQEWQMGQSSYFPQERQVVPVLFFPTRAAKMIASPLMSYKSGKWCQSSYFLQPRLIGASPLKVRYTYPDETYLSGLAKKKKKVNIQYMPTVSGAID</sequence>
<keyword evidence="2" id="KW-1185">Reference proteome</keyword>
<reference evidence="1 2" key="1">
    <citation type="submission" date="2024-05" db="EMBL/GenBank/DDBJ databases">
        <authorList>
            <person name="Wallberg A."/>
        </authorList>
    </citation>
    <scope>NUCLEOTIDE SEQUENCE [LARGE SCALE GENOMIC DNA]</scope>
</reference>
<proteinExistence type="predicted"/>
<protein>
    <submittedName>
        <fullName evidence="1">Uncharacterized protein</fullName>
    </submittedName>
</protein>
<dbReference type="Proteomes" id="UP001497623">
    <property type="component" value="Unassembled WGS sequence"/>
</dbReference>
<evidence type="ECO:0000313" key="2">
    <source>
        <dbReference type="Proteomes" id="UP001497623"/>
    </source>
</evidence>